<organism evidence="7 8">
    <name type="scientific">Oceanococcus atlanticus</name>
    <dbReference type="NCBI Taxonomy" id="1317117"/>
    <lineage>
        <taxon>Bacteria</taxon>
        <taxon>Pseudomonadati</taxon>
        <taxon>Pseudomonadota</taxon>
        <taxon>Gammaproteobacteria</taxon>
        <taxon>Chromatiales</taxon>
        <taxon>Oceanococcaceae</taxon>
        <taxon>Oceanococcus</taxon>
    </lineage>
</organism>
<feature type="transmembrane region" description="Helical" evidence="6">
    <location>
        <begin position="331"/>
        <end position="353"/>
    </location>
</feature>
<dbReference type="GO" id="GO:0000160">
    <property type="term" value="P:phosphorelay signal transduction system"/>
    <property type="evidence" value="ECO:0007669"/>
    <property type="project" value="UniProtKB-KW"/>
</dbReference>
<dbReference type="EC" id="2.7.13.3" evidence="2"/>
<dbReference type="EMBL" id="AQQV01000003">
    <property type="protein sequence ID" value="ORE85996.1"/>
    <property type="molecule type" value="Genomic_DNA"/>
</dbReference>
<feature type="transmembrane region" description="Helical" evidence="6">
    <location>
        <begin position="115"/>
        <end position="135"/>
    </location>
</feature>
<dbReference type="PANTHER" id="PTHR24421">
    <property type="entry name" value="NITRATE/NITRITE SENSOR PROTEIN NARX-RELATED"/>
    <property type="match status" value="1"/>
</dbReference>
<sequence>MLSQPWLGLSLQNHNDRVTVFAVDADGPSHGLLTKGMILTAVSGGGHTAKLDGLDVTVAPDMLKTYAQADHFYKRQSILATLLDHAQISIQTARGQTFVIQPAARTPLRALPASFWYQIGVGSFCFLLGLGVWAFRAHDRAVSYYFLTGIGVALFVGIATLYVSRELAVPGEVLKRAEKLNSLGVTLFGWGFITTVCHFPRTLWPHRPVGLWVFLFMSLLFLNNLLEWPETFSAGRNLPIALVCVVMSALGYLHSRALRNKPADRALLRWYVTCWLLGSLLFLVSYNLPLIAGQSPLIEKPWAYGLFALIYLAITLGILRYRVFDLDRWIFACWIWFFGGVLVIALDVLLISLLPVGEGTALTLAVALIGWVYFPLRQLMWGAVGINRQGINERDWRNMLSAALASTHPSELAAQWRLQLQRLFQPAAIRNIQSCSQATIADDGNMLRIPGFAEVAPIELELKQHGQRLFTRDDRDLADAAVMMFSQVATFQSAYKAGALKERERVARDLHDDVSAHLMTLIFKAESDRLPPPSGIAAMGREAMTELRTVIRGLERQSVPLHDALNAWRAEIRQRCGSGISLRWEQPDEPALARIELSARHNTNITRILRESVTNALKHAQPSTLHATISCELNVLRLVLSNNGVDKPVPDGEGRGLHNMKRRAQELGGHFQTNLDAHHYRVTCEIPLTTPVMAPR</sequence>
<feature type="transmembrane region" description="Helical" evidence="6">
    <location>
        <begin position="301"/>
        <end position="319"/>
    </location>
</feature>
<comment type="catalytic activity">
    <reaction evidence="1">
        <text>ATP + protein L-histidine = ADP + protein N-phospho-L-histidine.</text>
        <dbReference type="EC" id="2.7.13.3"/>
    </reaction>
</comment>
<evidence type="ECO:0000256" key="4">
    <source>
        <dbReference type="ARBA" id="ARBA00022777"/>
    </source>
</evidence>
<name>A0A1Y1SCC7_9GAMM</name>
<keyword evidence="6" id="KW-0472">Membrane</keyword>
<keyword evidence="3" id="KW-0808">Transferase</keyword>
<evidence type="ECO:0000256" key="2">
    <source>
        <dbReference type="ARBA" id="ARBA00012438"/>
    </source>
</evidence>
<feature type="transmembrane region" description="Helical" evidence="6">
    <location>
        <begin position="267"/>
        <end position="289"/>
    </location>
</feature>
<dbReference type="CDD" id="cd16917">
    <property type="entry name" value="HATPase_UhpB-NarQ-NarX-like"/>
    <property type="match status" value="1"/>
</dbReference>
<keyword evidence="5" id="KW-0902">Two-component regulatory system</keyword>
<proteinExistence type="predicted"/>
<dbReference type="PANTHER" id="PTHR24421:SF10">
    <property type="entry name" value="NITRATE_NITRITE SENSOR PROTEIN NARQ"/>
    <property type="match status" value="1"/>
</dbReference>
<dbReference type="InterPro" id="IPR036890">
    <property type="entry name" value="HATPase_C_sf"/>
</dbReference>
<accession>A0A1Y1SCC7</accession>
<keyword evidence="6" id="KW-0812">Transmembrane</keyword>
<dbReference type="InterPro" id="IPR050482">
    <property type="entry name" value="Sensor_HK_TwoCompSys"/>
</dbReference>
<evidence type="ECO:0000256" key="1">
    <source>
        <dbReference type="ARBA" id="ARBA00000085"/>
    </source>
</evidence>
<dbReference type="SUPFAM" id="SSF55874">
    <property type="entry name" value="ATPase domain of HSP90 chaperone/DNA topoisomerase II/histidine kinase"/>
    <property type="match status" value="1"/>
</dbReference>
<evidence type="ECO:0000313" key="8">
    <source>
        <dbReference type="Proteomes" id="UP000192342"/>
    </source>
</evidence>
<keyword evidence="8" id="KW-1185">Reference proteome</keyword>
<evidence type="ECO:0000313" key="7">
    <source>
        <dbReference type="EMBL" id="ORE85996.1"/>
    </source>
</evidence>
<dbReference type="Gene3D" id="3.30.565.10">
    <property type="entry name" value="Histidine kinase-like ATPase, C-terminal domain"/>
    <property type="match status" value="1"/>
</dbReference>
<gene>
    <name evidence="7" type="ORF">ATO7_11903</name>
</gene>
<protein>
    <recommendedName>
        <fullName evidence="2">histidine kinase</fullName>
        <ecNumber evidence="2">2.7.13.3</ecNumber>
    </recommendedName>
</protein>
<dbReference type="GO" id="GO:0004673">
    <property type="term" value="F:protein histidine kinase activity"/>
    <property type="evidence" value="ECO:0007669"/>
    <property type="project" value="UniProtKB-EC"/>
</dbReference>
<dbReference type="Gene3D" id="1.20.5.1930">
    <property type="match status" value="1"/>
</dbReference>
<evidence type="ECO:0000256" key="6">
    <source>
        <dbReference type="SAM" id="Phobius"/>
    </source>
</evidence>
<comment type="caution">
    <text evidence="7">The sequence shown here is derived from an EMBL/GenBank/DDBJ whole genome shotgun (WGS) entry which is preliminary data.</text>
</comment>
<feature type="transmembrane region" description="Helical" evidence="6">
    <location>
        <begin position="183"/>
        <end position="200"/>
    </location>
</feature>
<feature type="transmembrane region" description="Helical" evidence="6">
    <location>
        <begin position="142"/>
        <end position="163"/>
    </location>
</feature>
<feature type="transmembrane region" description="Helical" evidence="6">
    <location>
        <begin position="238"/>
        <end position="255"/>
    </location>
</feature>
<keyword evidence="6" id="KW-1133">Transmembrane helix</keyword>
<keyword evidence="4 7" id="KW-0418">Kinase</keyword>
<evidence type="ECO:0000256" key="3">
    <source>
        <dbReference type="ARBA" id="ARBA00022679"/>
    </source>
</evidence>
<dbReference type="AlphaFoldDB" id="A0A1Y1SCC7"/>
<reference evidence="7 8" key="1">
    <citation type="submission" date="2013-04" db="EMBL/GenBank/DDBJ databases">
        <title>Oceanococcus atlanticus 22II-S10r2 Genome Sequencing.</title>
        <authorList>
            <person name="Lai Q."/>
            <person name="Li G."/>
            <person name="Shao Z."/>
        </authorList>
    </citation>
    <scope>NUCLEOTIDE SEQUENCE [LARGE SCALE GENOMIC DNA]</scope>
    <source>
        <strain evidence="7 8">22II-S10r2</strain>
    </source>
</reference>
<evidence type="ECO:0000256" key="5">
    <source>
        <dbReference type="ARBA" id="ARBA00023012"/>
    </source>
</evidence>
<dbReference type="Proteomes" id="UP000192342">
    <property type="component" value="Unassembled WGS sequence"/>
</dbReference>
<dbReference type="STRING" id="1317117.ATO7_11903"/>
<feature type="transmembrane region" description="Helical" evidence="6">
    <location>
        <begin position="209"/>
        <end position="226"/>
    </location>
</feature>